<dbReference type="Pfam" id="PF13440">
    <property type="entry name" value="Polysacc_synt_3"/>
    <property type="match status" value="1"/>
</dbReference>
<dbReference type="CDD" id="cd13127">
    <property type="entry name" value="MATE_tuaB_like"/>
    <property type="match status" value="1"/>
</dbReference>
<keyword evidence="5 7" id="KW-1133">Transmembrane helix</keyword>
<dbReference type="AlphaFoldDB" id="A0A2S7T6U4"/>
<dbReference type="EMBL" id="MQVX01000001">
    <property type="protein sequence ID" value="PQJ15225.1"/>
    <property type="molecule type" value="Genomic_DNA"/>
</dbReference>
<evidence type="ECO:0000256" key="6">
    <source>
        <dbReference type="ARBA" id="ARBA00023136"/>
    </source>
</evidence>
<keyword evidence="4 7" id="KW-0812">Transmembrane</keyword>
<feature type="transmembrane region" description="Helical" evidence="7">
    <location>
        <begin position="174"/>
        <end position="195"/>
    </location>
</feature>
<evidence type="ECO:0000256" key="7">
    <source>
        <dbReference type="SAM" id="Phobius"/>
    </source>
</evidence>
<feature type="transmembrane region" description="Helical" evidence="7">
    <location>
        <begin position="216"/>
        <end position="237"/>
    </location>
</feature>
<dbReference type="Proteomes" id="UP000239366">
    <property type="component" value="Unassembled WGS sequence"/>
</dbReference>
<name>A0A2S7T6U4_9FLAO</name>
<comment type="caution">
    <text evidence="8">The sequence shown here is derived from an EMBL/GenBank/DDBJ whole genome shotgun (WGS) entry which is preliminary data.</text>
</comment>
<reference evidence="9" key="1">
    <citation type="submission" date="2016-11" db="EMBL/GenBank/DDBJ databases">
        <title>Trade-off between light-utilization and light-protection in marine flavobacteria.</title>
        <authorList>
            <person name="Kumagai Y."/>
            <person name="Yoshizawa S."/>
            <person name="Kogure K."/>
        </authorList>
    </citation>
    <scope>NUCLEOTIDE SEQUENCE [LARGE SCALE GENOMIC DNA]</scope>
    <source>
        <strain evidence="9">SG-18</strain>
    </source>
</reference>
<dbReference type="RefSeq" id="WP_105000877.1">
    <property type="nucleotide sequence ID" value="NZ_MQVX01000001.1"/>
</dbReference>
<accession>A0A2S7T6U4</accession>
<sequence>MKLGEKMFRGLAWSSMERLSIQAIQFILGIILARILTEEQYGTVGILLIFIAISKVFIDSGFSQALIQKKNHNLQDENTVFIFNLLLSIICYVILYLGAPYFAEFYSDNPIHIELPRYLRIIAIILIINAFGAVPLTLVTKELNFKVQTIINAIASILSGVVAVYLAYDGYGVMALIYQQIVRALIALVAIYALIKWRPLWIFSWHSFKDLFRYGSNILIGSVLGVLVNNLSAVFIPKMLSVSQFGYYTRGMQFSDFAFGVVNSTLGRVIFPGLSRVQDDLSRLVGHTRQIIKLVAILNVPLFMFLAVLAKPIIVVLLTERWLPAAPVMQFFCLARMVTIISGVNVSLMQAIGRTDLILRQQYVKIAVRIGLLVFAFQYGIVYVALAELISTSIHFFINTYHPGKIMKYGALKQLWDLKEIFTVGMFASGITYFTNMFLSLHWFQQNLGEIIGGVVYLLICFLIGGIFYLLLCRLLKIREFKTIINQLKSLINNR</sequence>
<feature type="transmembrane region" description="Helical" evidence="7">
    <location>
        <begin position="79"/>
        <end position="98"/>
    </location>
</feature>
<evidence type="ECO:0000313" key="8">
    <source>
        <dbReference type="EMBL" id="PQJ15225.1"/>
    </source>
</evidence>
<feature type="transmembrane region" description="Helical" evidence="7">
    <location>
        <begin position="370"/>
        <end position="398"/>
    </location>
</feature>
<dbReference type="OrthoDB" id="9770347at2"/>
<dbReference type="GO" id="GO:0005886">
    <property type="term" value="C:plasma membrane"/>
    <property type="evidence" value="ECO:0007669"/>
    <property type="project" value="UniProtKB-SubCell"/>
</dbReference>
<evidence type="ECO:0000256" key="2">
    <source>
        <dbReference type="ARBA" id="ARBA00007430"/>
    </source>
</evidence>
<comment type="subcellular location">
    <subcellularLocation>
        <location evidence="1">Cell membrane</location>
        <topology evidence="1">Multi-pass membrane protein</topology>
    </subcellularLocation>
</comment>
<feature type="transmembrane region" description="Helical" evidence="7">
    <location>
        <begin position="257"/>
        <end position="274"/>
    </location>
</feature>
<comment type="similarity">
    <text evidence="2">Belongs to the polysaccharide synthase family.</text>
</comment>
<evidence type="ECO:0000256" key="1">
    <source>
        <dbReference type="ARBA" id="ARBA00004651"/>
    </source>
</evidence>
<feature type="transmembrane region" description="Helical" evidence="7">
    <location>
        <begin position="451"/>
        <end position="472"/>
    </location>
</feature>
<dbReference type="PANTHER" id="PTHR30250:SF10">
    <property type="entry name" value="LIPOPOLYSACCHARIDE BIOSYNTHESIS PROTEIN WZXC"/>
    <property type="match status" value="1"/>
</dbReference>
<evidence type="ECO:0000313" key="9">
    <source>
        <dbReference type="Proteomes" id="UP000239366"/>
    </source>
</evidence>
<feature type="transmembrane region" description="Helical" evidence="7">
    <location>
        <begin position="329"/>
        <end position="349"/>
    </location>
</feature>
<organism evidence="8 9">
    <name type="scientific">Aureicoccus marinus</name>
    <dbReference type="NCBI Taxonomy" id="754435"/>
    <lineage>
        <taxon>Bacteria</taxon>
        <taxon>Pseudomonadati</taxon>
        <taxon>Bacteroidota</taxon>
        <taxon>Flavobacteriia</taxon>
        <taxon>Flavobacteriales</taxon>
        <taxon>Flavobacteriaceae</taxon>
        <taxon>Aureicoccus</taxon>
    </lineage>
</organism>
<feature type="transmembrane region" description="Helical" evidence="7">
    <location>
        <begin position="418"/>
        <end position="439"/>
    </location>
</feature>
<feature type="transmembrane region" description="Helical" evidence="7">
    <location>
        <begin position="43"/>
        <end position="67"/>
    </location>
</feature>
<protein>
    <submittedName>
        <fullName evidence="8">Uncharacterized protein</fullName>
    </submittedName>
</protein>
<feature type="transmembrane region" description="Helical" evidence="7">
    <location>
        <begin position="294"/>
        <end position="317"/>
    </location>
</feature>
<dbReference type="PANTHER" id="PTHR30250">
    <property type="entry name" value="PST FAMILY PREDICTED COLANIC ACID TRANSPORTER"/>
    <property type="match status" value="1"/>
</dbReference>
<keyword evidence="9" id="KW-1185">Reference proteome</keyword>
<feature type="transmembrane region" description="Helical" evidence="7">
    <location>
        <begin position="21"/>
        <end position="37"/>
    </location>
</feature>
<evidence type="ECO:0000256" key="4">
    <source>
        <dbReference type="ARBA" id="ARBA00022692"/>
    </source>
</evidence>
<evidence type="ECO:0000256" key="5">
    <source>
        <dbReference type="ARBA" id="ARBA00022989"/>
    </source>
</evidence>
<gene>
    <name evidence="8" type="ORF">BST99_05325</name>
</gene>
<keyword evidence="6 7" id="KW-0472">Membrane</keyword>
<proteinExistence type="inferred from homology"/>
<keyword evidence="3" id="KW-1003">Cell membrane</keyword>
<dbReference type="InterPro" id="IPR050833">
    <property type="entry name" value="Poly_Biosynth_Transport"/>
</dbReference>
<feature type="transmembrane region" description="Helical" evidence="7">
    <location>
        <begin position="118"/>
        <end position="138"/>
    </location>
</feature>
<feature type="transmembrane region" description="Helical" evidence="7">
    <location>
        <begin position="150"/>
        <end position="168"/>
    </location>
</feature>
<evidence type="ECO:0000256" key="3">
    <source>
        <dbReference type="ARBA" id="ARBA00022475"/>
    </source>
</evidence>